<name>A0A7V8SYD9_9BACT</name>
<sequence>MPKMNLTHFEAAFLFSLFTSVVLGVVTKRTDRDRLHYGVYVFVCFFVALFGLGWLMYLGHG</sequence>
<reference evidence="2" key="1">
    <citation type="submission" date="2020-06" db="EMBL/GenBank/DDBJ databases">
        <title>Legume-microbial interactions unlock mineral nutrients during tropical forest succession.</title>
        <authorList>
            <person name="Epihov D.Z."/>
        </authorList>
    </citation>
    <scope>NUCLEOTIDE SEQUENCE [LARGE SCALE GENOMIC DNA]</scope>
    <source>
        <strain evidence="2">Pan2503</strain>
    </source>
</reference>
<protein>
    <submittedName>
        <fullName evidence="2">Uncharacterized protein</fullName>
    </submittedName>
</protein>
<proteinExistence type="predicted"/>
<evidence type="ECO:0000313" key="2">
    <source>
        <dbReference type="EMBL" id="MBA0086939.1"/>
    </source>
</evidence>
<feature type="transmembrane region" description="Helical" evidence="1">
    <location>
        <begin position="38"/>
        <end position="57"/>
    </location>
</feature>
<gene>
    <name evidence="2" type="ORF">HRJ53_18310</name>
</gene>
<accession>A0A7V8SYD9</accession>
<keyword evidence="3" id="KW-1185">Reference proteome</keyword>
<keyword evidence="1" id="KW-0472">Membrane</keyword>
<evidence type="ECO:0000256" key="1">
    <source>
        <dbReference type="SAM" id="Phobius"/>
    </source>
</evidence>
<evidence type="ECO:0000313" key="3">
    <source>
        <dbReference type="Proteomes" id="UP000567293"/>
    </source>
</evidence>
<dbReference type="EMBL" id="JACDQQ010001755">
    <property type="protein sequence ID" value="MBA0086939.1"/>
    <property type="molecule type" value="Genomic_DNA"/>
</dbReference>
<comment type="caution">
    <text evidence="2">The sequence shown here is derived from an EMBL/GenBank/DDBJ whole genome shotgun (WGS) entry which is preliminary data.</text>
</comment>
<organism evidence="2 3">
    <name type="scientific">Candidatus Acidiferrum panamense</name>
    <dbReference type="NCBI Taxonomy" id="2741543"/>
    <lineage>
        <taxon>Bacteria</taxon>
        <taxon>Pseudomonadati</taxon>
        <taxon>Acidobacteriota</taxon>
        <taxon>Terriglobia</taxon>
        <taxon>Candidatus Acidiferrales</taxon>
        <taxon>Candidatus Acidiferrum</taxon>
    </lineage>
</organism>
<feature type="transmembrane region" description="Helical" evidence="1">
    <location>
        <begin position="6"/>
        <end position="26"/>
    </location>
</feature>
<dbReference type="AlphaFoldDB" id="A0A7V8SYD9"/>
<keyword evidence="1" id="KW-1133">Transmembrane helix</keyword>
<dbReference type="Proteomes" id="UP000567293">
    <property type="component" value="Unassembled WGS sequence"/>
</dbReference>
<keyword evidence="1" id="KW-0812">Transmembrane</keyword>